<reference evidence="3" key="1">
    <citation type="journal article" date="2013" name="Nature">
        <title>Draft genome of the wheat A-genome progenitor Triticum urartu.</title>
        <authorList>
            <person name="Ling H.Q."/>
            <person name="Zhao S."/>
            <person name="Liu D."/>
            <person name="Wang J."/>
            <person name="Sun H."/>
            <person name="Zhang C."/>
            <person name="Fan H."/>
            <person name="Li D."/>
            <person name="Dong L."/>
            <person name="Tao Y."/>
            <person name="Gao C."/>
            <person name="Wu H."/>
            <person name="Li Y."/>
            <person name="Cui Y."/>
            <person name="Guo X."/>
            <person name="Zheng S."/>
            <person name="Wang B."/>
            <person name="Yu K."/>
            <person name="Liang Q."/>
            <person name="Yang W."/>
            <person name="Lou X."/>
            <person name="Chen J."/>
            <person name="Feng M."/>
            <person name="Jian J."/>
            <person name="Zhang X."/>
            <person name="Luo G."/>
            <person name="Jiang Y."/>
            <person name="Liu J."/>
            <person name="Wang Z."/>
            <person name="Sha Y."/>
            <person name="Zhang B."/>
            <person name="Wu H."/>
            <person name="Tang D."/>
            <person name="Shen Q."/>
            <person name="Xue P."/>
            <person name="Zou S."/>
            <person name="Wang X."/>
            <person name="Liu X."/>
            <person name="Wang F."/>
            <person name="Yang Y."/>
            <person name="An X."/>
            <person name="Dong Z."/>
            <person name="Zhang K."/>
            <person name="Zhang X."/>
            <person name="Luo M.C."/>
            <person name="Dvorak J."/>
            <person name="Tong Y."/>
            <person name="Wang J."/>
            <person name="Yang H."/>
            <person name="Li Z."/>
            <person name="Wang D."/>
            <person name="Zhang A."/>
            <person name="Wang J."/>
        </authorList>
    </citation>
    <scope>NUCLEOTIDE SEQUENCE</scope>
    <source>
        <strain evidence="3">cv. G1812</strain>
    </source>
</reference>
<dbReference type="Proteomes" id="UP000015106">
    <property type="component" value="Chromosome 5"/>
</dbReference>
<reference evidence="2" key="2">
    <citation type="submission" date="2018-03" db="EMBL/GenBank/DDBJ databases">
        <title>The Triticum urartu genome reveals the dynamic nature of wheat genome evolution.</title>
        <authorList>
            <person name="Ling H."/>
            <person name="Ma B."/>
            <person name="Shi X."/>
            <person name="Liu H."/>
            <person name="Dong L."/>
            <person name="Sun H."/>
            <person name="Cao Y."/>
            <person name="Gao Q."/>
            <person name="Zheng S."/>
            <person name="Li Y."/>
            <person name="Yu Y."/>
            <person name="Du H."/>
            <person name="Qi M."/>
            <person name="Li Y."/>
            <person name="Yu H."/>
            <person name="Cui Y."/>
            <person name="Wang N."/>
            <person name="Chen C."/>
            <person name="Wu H."/>
            <person name="Zhao Y."/>
            <person name="Zhang J."/>
            <person name="Li Y."/>
            <person name="Zhou W."/>
            <person name="Zhang B."/>
            <person name="Hu W."/>
            <person name="Eijk M."/>
            <person name="Tang J."/>
            <person name="Witsenboer H."/>
            <person name="Zhao S."/>
            <person name="Li Z."/>
            <person name="Zhang A."/>
            <person name="Wang D."/>
            <person name="Liang C."/>
        </authorList>
    </citation>
    <scope>NUCLEOTIDE SEQUENCE [LARGE SCALE GENOMIC DNA]</scope>
    <source>
        <strain evidence="2">cv. G1812</strain>
    </source>
</reference>
<dbReference type="PANTHER" id="PTHR43722">
    <property type="entry name" value="PROLINE IMINOPEPTIDASE"/>
    <property type="match status" value="1"/>
</dbReference>
<dbReference type="EnsemblPlants" id="TuG1812G0500003967.01.T01">
    <property type="protein sequence ID" value="TuG1812G0500003967.01.T01"/>
    <property type="gene ID" value="TuG1812G0500003967.01"/>
</dbReference>
<dbReference type="InterPro" id="IPR036915">
    <property type="entry name" value="Cyclin-like_sf"/>
</dbReference>
<organism evidence="2 3">
    <name type="scientific">Triticum urartu</name>
    <name type="common">Red wild einkorn</name>
    <name type="synonym">Crithodium urartu</name>
    <dbReference type="NCBI Taxonomy" id="4572"/>
    <lineage>
        <taxon>Eukaryota</taxon>
        <taxon>Viridiplantae</taxon>
        <taxon>Streptophyta</taxon>
        <taxon>Embryophyta</taxon>
        <taxon>Tracheophyta</taxon>
        <taxon>Spermatophyta</taxon>
        <taxon>Magnoliopsida</taxon>
        <taxon>Liliopsida</taxon>
        <taxon>Poales</taxon>
        <taxon>Poaceae</taxon>
        <taxon>BOP clade</taxon>
        <taxon>Pooideae</taxon>
        <taxon>Triticodae</taxon>
        <taxon>Triticeae</taxon>
        <taxon>Triticinae</taxon>
        <taxon>Triticum</taxon>
    </lineage>
</organism>
<dbReference type="SUPFAM" id="SSF47954">
    <property type="entry name" value="Cyclin-like"/>
    <property type="match status" value="1"/>
</dbReference>
<dbReference type="PANTHER" id="PTHR43722:SF1">
    <property type="entry name" value="PROLINE IMINOPEPTIDASE"/>
    <property type="match status" value="1"/>
</dbReference>
<dbReference type="GO" id="GO:0006508">
    <property type="term" value="P:proteolysis"/>
    <property type="evidence" value="ECO:0007669"/>
    <property type="project" value="InterPro"/>
</dbReference>
<evidence type="ECO:0000259" key="1">
    <source>
        <dbReference type="Pfam" id="PF00134"/>
    </source>
</evidence>
<keyword evidence="3" id="KW-1185">Reference proteome</keyword>
<protein>
    <recommendedName>
        <fullName evidence="1">Cyclin N-terminal domain-containing protein</fullName>
    </recommendedName>
</protein>
<accession>A0A8R7ULI6</accession>
<name>A0A8R7ULI6_TRIUA</name>
<dbReference type="InterPro" id="IPR006671">
    <property type="entry name" value="Cyclin_N"/>
</dbReference>
<proteinExistence type="predicted"/>
<dbReference type="GO" id="GO:0005737">
    <property type="term" value="C:cytoplasm"/>
    <property type="evidence" value="ECO:0007669"/>
    <property type="project" value="InterPro"/>
</dbReference>
<feature type="domain" description="Cyclin N-terminal" evidence="1">
    <location>
        <begin position="96"/>
        <end position="133"/>
    </location>
</feature>
<evidence type="ECO:0000313" key="2">
    <source>
        <dbReference type="EnsemblPlants" id="TuG1812G0500003967.01.T01"/>
    </source>
</evidence>
<dbReference type="AlphaFoldDB" id="A0A8R7ULI6"/>
<dbReference type="InterPro" id="IPR005944">
    <property type="entry name" value="Pro_iminopeptidase"/>
</dbReference>
<dbReference type="Gramene" id="TuG1812G0500003967.01.T01">
    <property type="protein sequence ID" value="TuG1812G0500003967.01.T01"/>
    <property type="gene ID" value="TuG1812G0500003967.01"/>
</dbReference>
<dbReference type="GO" id="GO:0004177">
    <property type="term" value="F:aminopeptidase activity"/>
    <property type="evidence" value="ECO:0007669"/>
    <property type="project" value="UniProtKB-EC"/>
</dbReference>
<evidence type="ECO:0000313" key="3">
    <source>
        <dbReference type="Proteomes" id="UP000015106"/>
    </source>
</evidence>
<reference evidence="2" key="3">
    <citation type="submission" date="2022-06" db="UniProtKB">
        <authorList>
            <consortium name="EnsemblPlants"/>
        </authorList>
    </citation>
    <scope>IDENTIFICATION</scope>
</reference>
<dbReference type="Pfam" id="PF00134">
    <property type="entry name" value="Cyclin_N"/>
    <property type="match status" value="1"/>
</dbReference>
<sequence>MIVLFDQKGAGRALPMLCLEENTTWDLVADIEKVKQHIDIPECRHQLANEMKELKEIHMEDTEEEEMHDIDSCDFGNSLAVVEYVDEIYSFYRRTEVHYKFELLGEILFLTVNIIGRYLARENVARKTLLLLLLRVYGTCKDNTNSICFFVLCFD</sequence>
<dbReference type="Gene3D" id="1.10.472.10">
    <property type="entry name" value="Cyclin-like"/>
    <property type="match status" value="1"/>
</dbReference>